<evidence type="ECO:0000256" key="1">
    <source>
        <dbReference type="ARBA" id="ARBA00022849"/>
    </source>
</evidence>
<accession>A0A538TXZ1</accession>
<dbReference type="PANTHER" id="PTHR43428">
    <property type="entry name" value="ARSENATE REDUCTASE"/>
    <property type="match status" value="1"/>
</dbReference>
<reference evidence="3 4" key="1">
    <citation type="journal article" date="2019" name="Nat. Microbiol.">
        <title>Mediterranean grassland soil C-N compound turnover is dependent on rainfall and depth, and is mediated by genomically divergent microorganisms.</title>
        <authorList>
            <person name="Diamond S."/>
            <person name="Andeer P.F."/>
            <person name="Li Z."/>
            <person name="Crits-Christoph A."/>
            <person name="Burstein D."/>
            <person name="Anantharaman K."/>
            <person name="Lane K.R."/>
            <person name="Thomas B.C."/>
            <person name="Pan C."/>
            <person name="Northen T.R."/>
            <person name="Banfield J.F."/>
        </authorList>
    </citation>
    <scope>NUCLEOTIDE SEQUENCE [LARGE SCALE GENOMIC DNA]</scope>
    <source>
        <strain evidence="3">WS_11</strain>
    </source>
</reference>
<feature type="domain" description="Phosphotyrosine protein phosphatase I" evidence="2">
    <location>
        <begin position="27"/>
        <end position="126"/>
    </location>
</feature>
<dbReference type="Gene3D" id="3.40.50.2300">
    <property type="match status" value="1"/>
</dbReference>
<dbReference type="SMART" id="SM00226">
    <property type="entry name" value="LMWPc"/>
    <property type="match status" value="1"/>
</dbReference>
<dbReference type="InterPro" id="IPR023485">
    <property type="entry name" value="Ptyr_pPase"/>
</dbReference>
<evidence type="ECO:0000259" key="2">
    <source>
        <dbReference type="SMART" id="SM00226"/>
    </source>
</evidence>
<evidence type="ECO:0000313" key="4">
    <source>
        <dbReference type="Proteomes" id="UP000319771"/>
    </source>
</evidence>
<dbReference type="Pfam" id="PF01451">
    <property type="entry name" value="LMWPc"/>
    <property type="match status" value="1"/>
</dbReference>
<dbReference type="AlphaFoldDB" id="A0A538TXZ1"/>
<gene>
    <name evidence="3" type="ORF">E6K81_16620</name>
</gene>
<dbReference type="GO" id="GO:0046685">
    <property type="term" value="P:response to arsenic-containing substance"/>
    <property type="evidence" value="ECO:0007669"/>
    <property type="project" value="UniProtKB-KW"/>
</dbReference>
<sequence length="126" mass="13613">MTEERPSRGAEAAASARPSAFITAPPRRVLFLCVHNSARSQMAEGFARAMAPPGTEIWSAGSEPRGVNPYAIAVMAEVGIDIRGQRSRRLDEVPWREADTVVTLCGEADAACPTVTGDVRRVHWPL</sequence>
<evidence type="ECO:0000313" key="3">
    <source>
        <dbReference type="EMBL" id="TMQ68389.1"/>
    </source>
</evidence>
<protein>
    <submittedName>
        <fullName evidence="3">Arsenate reductase ArsC</fullName>
    </submittedName>
</protein>
<proteinExistence type="predicted"/>
<name>A0A538TXZ1_UNCEI</name>
<keyword evidence="1" id="KW-0059">Arsenical resistance</keyword>
<dbReference type="SUPFAM" id="SSF52788">
    <property type="entry name" value="Phosphotyrosine protein phosphatases I"/>
    <property type="match status" value="1"/>
</dbReference>
<organism evidence="3 4">
    <name type="scientific">Eiseniibacteriota bacterium</name>
    <dbReference type="NCBI Taxonomy" id="2212470"/>
    <lineage>
        <taxon>Bacteria</taxon>
        <taxon>Candidatus Eiseniibacteriota</taxon>
    </lineage>
</organism>
<dbReference type="CDD" id="cd16345">
    <property type="entry name" value="LMWP_ArsC"/>
    <property type="match status" value="1"/>
</dbReference>
<dbReference type="InterPro" id="IPR036196">
    <property type="entry name" value="Ptyr_pPase_sf"/>
</dbReference>
<dbReference type="Proteomes" id="UP000319771">
    <property type="component" value="Unassembled WGS sequence"/>
</dbReference>
<comment type="caution">
    <text evidence="3">The sequence shown here is derived from an EMBL/GenBank/DDBJ whole genome shotgun (WGS) entry which is preliminary data.</text>
</comment>
<dbReference type="PANTHER" id="PTHR43428:SF1">
    <property type="entry name" value="ARSENATE REDUCTASE"/>
    <property type="match status" value="1"/>
</dbReference>
<dbReference type="EMBL" id="VBPB01000388">
    <property type="protein sequence ID" value="TMQ68389.1"/>
    <property type="molecule type" value="Genomic_DNA"/>
</dbReference>
<feature type="non-terminal residue" evidence="3">
    <location>
        <position position="126"/>
    </location>
</feature>